<keyword evidence="2" id="KW-1185">Reference proteome</keyword>
<dbReference type="AlphaFoldDB" id="A0A4P9Z1M0"/>
<proteinExistence type="predicted"/>
<name>A0A4P9Z1M0_9FUNG</name>
<evidence type="ECO:0000313" key="1">
    <source>
        <dbReference type="EMBL" id="RKP25320.1"/>
    </source>
</evidence>
<gene>
    <name evidence="1" type="ORF">SYNPS1DRAFT_22702</name>
</gene>
<sequence length="505" mass="56711">MVIASRPPCRASYARLEAILLLLPPGDSDAFLQQLGDADLLELECTSRTVHAVLRRSDQYWRGCYGRRFHWRHVAHEQDFLLWYRNKVWRESRRPGMSSVDLLDGAAEHAAFAGVSWKAACQYRLLVQHNWLGKQHRHWRCDEHAADAVSGIHIMPTSASSIPLKVVSEERVRLTYLRPAEIPHSIDSVLADTPPPLLPASDPVASSEARHIKPIISNGCYTVVESRGTFFVRPTYSDHTWVPFALPGFPNRSGDFKRTLTFGRWVVFRGYGEEDAAWLVNLATRQYAQLPPTIRYVHAILSADPEGVVLLTAPTASTRYRVDWCRYRCRLASCGRPAIELLSAGFFCITAVSDRIAISSLGPDYAYIEYQTAGIYPTLAIYDITEDGGPEPLCHLDEAWPAYRLDRRRAMVETQYFCNIIDLPTGDILHAYNYGALLNLKPILGGLFLSTGMKSTQIVDVYSGIPQATIVAAKQVNWPLIQVYSTFLFFKPVSGAVSIFDFTVA</sequence>
<evidence type="ECO:0000313" key="2">
    <source>
        <dbReference type="Proteomes" id="UP000278143"/>
    </source>
</evidence>
<dbReference type="Proteomes" id="UP000278143">
    <property type="component" value="Unassembled WGS sequence"/>
</dbReference>
<protein>
    <submittedName>
        <fullName evidence="1">Uncharacterized protein</fullName>
    </submittedName>
</protein>
<dbReference type="OrthoDB" id="5568656at2759"/>
<accession>A0A4P9Z1M0</accession>
<organism evidence="1 2">
    <name type="scientific">Syncephalis pseudoplumigaleata</name>
    <dbReference type="NCBI Taxonomy" id="1712513"/>
    <lineage>
        <taxon>Eukaryota</taxon>
        <taxon>Fungi</taxon>
        <taxon>Fungi incertae sedis</taxon>
        <taxon>Zoopagomycota</taxon>
        <taxon>Zoopagomycotina</taxon>
        <taxon>Zoopagomycetes</taxon>
        <taxon>Zoopagales</taxon>
        <taxon>Piptocephalidaceae</taxon>
        <taxon>Syncephalis</taxon>
    </lineage>
</organism>
<reference evidence="2" key="1">
    <citation type="journal article" date="2018" name="Nat. Microbiol.">
        <title>Leveraging single-cell genomics to expand the fungal tree of life.</title>
        <authorList>
            <person name="Ahrendt S.R."/>
            <person name="Quandt C.A."/>
            <person name="Ciobanu D."/>
            <person name="Clum A."/>
            <person name="Salamov A."/>
            <person name="Andreopoulos B."/>
            <person name="Cheng J.F."/>
            <person name="Woyke T."/>
            <person name="Pelin A."/>
            <person name="Henrissat B."/>
            <person name="Reynolds N.K."/>
            <person name="Benny G.L."/>
            <person name="Smith M.E."/>
            <person name="James T.Y."/>
            <person name="Grigoriev I.V."/>
        </authorList>
    </citation>
    <scope>NUCLEOTIDE SEQUENCE [LARGE SCALE GENOMIC DNA]</scope>
    <source>
        <strain evidence="2">Benny S71-1</strain>
    </source>
</reference>
<dbReference type="EMBL" id="KZ989798">
    <property type="protein sequence ID" value="RKP25320.1"/>
    <property type="molecule type" value="Genomic_DNA"/>
</dbReference>